<keyword evidence="3" id="KW-1185">Reference proteome</keyword>
<name>Q6KHM8_MYCM1</name>
<feature type="transmembrane region" description="Helical" evidence="1">
    <location>
        <begin position="208"/>
        <end position="229"/>
    </location>
</feature>
<feature type="transmembrane region" description="Helical" evidence="1">
    <location>
        <begin position="160"/>
        <end position="178"/>
    </location>
</feature>
<feature type="transmembrane region" description="Helical" evidence="1">
    <location>
        <begin position="20"/>
        <end position="38"/>
    </location>
</feature>
<dbReference type="AlphaFoldDB" id="Q6KHM8"/>
<dbReference type="NCBIfam" id="NF046011">
    <property type="entry name" value="MAG4940_fam"/>
    <property type="match status" value="1"/>
</dbReference>
<evidence type="ECO:0000256" key="1">
    <source>
        <dbReference type="SAM" id="Phobius"/>
    </source>
</evidence>
<sequence length="268" mass="30266">MNINQVVLTSWNLGTAISEMIGSTTLIFLVLMTRYFVAHFFSKKYSFILFSLGFTISFFIAIIMAWVIGGFINGLGQAAGIVTPLAVILISFIKNTFVSIPYVVGFQLIGALLGSLLFIAVFYAFYNFIGDKINSNFKIEIRKIIETEHLSFGKHTIKEIIFQFFFVVSLGFIGYLDVITYGLEVIDKVLITLTIIFILLLISSKFNFYLFALTVSVAFLILQGIFNVFKWQNLAKTLIAFWIQFLTIYLVSLSLNAIVLASGRFFEL</sequence>
<accession>Q6KHM8</accession>
<keyword evidence="1" id="KW-0472">Membrane</keyword>
<feature type="transmembrane region" description="Helical" evidence="1">
    <location>
        <begin position="241"/>
        <end position="266"/>
    </location>
</feature>
<protein>
    <submittedName>
        <fullName evidence="2">Hypothetical membrane protein</fullName>
    </submittedName>
</protein>
<evidence type="ECO:0000313" key="3">
    <source>
        <dbReference type="Proteomes" id="UP000009072"/>
    </source>
</evidence>
<feature type="transmembrane region" description="Helical" evidence="1">
    <location>
        <begin position="74"/>
        <end position="93"/>
    </location>
</feature>
<dbReference type="OrthoDB" id="398966at2"/>
<keyword evidence="1" id="KW-0812">Transmembrane</keyword>
<keyword evidence="1" id="KW-1133">Transmembrane helix</keyword>
<proteinExistence type="predicted"/>
<dbReference type="Proteomes" id="UP000009072">
    <property type="component" value="Chromosome"/>
</dbReference>
<feature type="transmembrane region" description="Helical" evidence="1">
    <location>
        <begin position="45"/>
        <end position="68"/>
    </location>
</feature>
<gene>
    <name evidence="2" type="ordered locus">MMOB4160</name>
</gene>
<dbReference type="EMBL" id="AE017308">
    <property type="protein sequence ID" value="AAT27902.1"/>
    <property type="molecule type" value="Genomic_DNA"/>
</dbReference>
<dbReference type="HOGENOM" id="CLU_1037539_0_0_14"/>
<organism evidence="2 3">
    <name type="scientific">Mycoplasma mobile (strain ATCC 43663 / 163K / NCTC 11711)</name>
    <name type="common">Mesomycoplasma mobile</name>
    <dbReference type="NCBI Taxonomy" id="267748"/>
    <lineage>
        <taxon>Bacteria</taxon>
        <taxon>Bacillati</taxon>
        <taxon>Mycoplasmatota</taxon>
        <taxon>Mycoplasmoidales</taxon>
        <taxon>Metamycoplasmataceae</taxon>
        <taxon>Mesomycoplasma</taxon>
    </lineage>
</organism>
<dbReference type="RefSeq" id="WP_011264936.1">
    <property type="nucleotide sequence ID" value="NC_006908.1"/>
</dbReference>
<reference evidence="2 3" key="1">
    <citation type="journal article" date="2004" name="Genome Res.">
        <title>The complete genome and proteome of Mycoplasma mobile.</title>
        <authorList>
            <person name="Jaffe J.D."/>
            <person name="Stange-Thomann N."/>
            <person name="Smith C."/>
            <person name="DeCaprio D."/>
            <person name="Fisher S."/>
            <person name="Butler J."/>
            <person name="Calvo S."/>
            <person name="Elkins T."/>
            <person name="FitzGerald M.G."/>
            <person name="Hafez N."/>
            <person name="Kodira C.D."/>
            <person name="Major J."/>
            <person name="Wang S."/>
            <person name="Wilkinson J."/>
            <person name="Nicol R."/>
            <person name="Nusbaum C."/>
            <person name="Birren B."/>
            <person name="Berg H.C."/>
            <person name="Church G.M."/>
        </authorList>
    </citation>
    <scope>NUCLEOTIDE SEQUENCE [LARGE SCALE GENOMIC DNA]</scope>
    <source>
        <strain evidence="3">ATCC 43663 / 163K / NCTC 11711</strain>
    </source>
</reference>
<feature type="transmembrane region" description="Helical" evidence="1">
    <location>
        <begin position="100"/>
        <end position="126"/>
    </location>
</feature>
<dbReference type="KEGG" id="mmo:MMOB4160"/>
<feature type="transmembrane region" description="Helical" evidence="1">
    <location>
        <begin position="185"/>
        <end position="202"/>
    </location>
</feature>
<evidence type="ECO:0000313" key="2">
    <source>
        <dbReference type="EMBL" id="AAT27902.1"/>
    </source>
</evidence>